<organism evidence="3 4">
    <name type="scientific">[Empedobacter] haloabium</name>
    <dbReference type="NCBI Taxonomy" id="592317"/>
    <lineage>
        <taxon>Bacteria</taxon>
        <taxon>Pseudomonadati</taxon>
        <taxon>Pseudomonadota</taxon>
        <taxon>Betaproteobacteria</taxon>
        <taxon>Burkholderiales</taxon>
        <taxon>Oxalobacteraceae</taxon>
        <taxon>Telluria group</taxon>
        <taxon>Telluria group incertae sedis</taxon>
    </lineage>
</organism>
<proteinExistence type="predicted"/>
<accession>A0ABZ1UTF3</accession>
<gene>
    <name evidence="3" type="ORF">E7V67_012540</name>
</gene>
<evidence type="ECO:0000256" key="2">
    <source>
        <dbReference type="SAM" id="SignalP"/>
    </source>
</evidence>
<dbReference type="EMBL" id="CP136508">
    <property type="protein sequence ID" value="WUR15892.1"/>
    <property type="molecule type" value="Genomic_DNA"/>
</dbReference>
<feature type="region of interest" description="Disordered" evidence="1">
    <location>
        <begin position="26"/>
        <end position="53"/>
    </location>
</feature>
<feature type="signal peptide" evidence="2">
    <location>
        <begin position="1"/>
        <end position="18"/>
    </location>
</feature>
<evidence type="ECO:0000313" key="4">
    <source>
        <dbReference type="Proteomes" id="UP000321323"/>
    </source>
</evidence>
<sequence>MKSFLFMGLAMASSVCMSQTTIPEMGKVLDEKPSSGESAPARTSPKTGYENAPPSLLDDQFFWDQFKHRSTLTWACRGSKSGKVVANSYCAAQPMEDSRWPDKKTPEDYTGVLTD</sequence>
<protein>
    <submittedName>
        <fullName evidence="3">Uncharacterized protein</fullName>
    </submittedName>
</protein>
<reference evidence="3 4" key="1">
    <citation type="journal article" date="2019" name="Int. J. Syst. Evol. Microbiol.">
        <title>The Draft Whole-Genome Sequence of the Antibiotic Producer Empedobacter haloabium ATCC 31962 Provides Indications for Its Taxonomic Reclassification.</title>
        <authorList>
            <person name="Miess H."/>
            <person name="Arlt P."/>
            <person name="Apel A.K."/>
            <person name="Weber T."/>
            <person name="Nieselt K."/>
            <person name="Hanssen F."/>
            <person name="Czemmel S."/>
            <person name="Nahnsen S."/>
            <person name="Gross H."/>
        </authorList>
    </citation>
    <scope>NUCLEOTIDE SEQUENCE [LARGE SCALE GENOMIC DNA]</scope>
    <source>
        <strain evidence="3 4">ATCC 31962</strain>
    </source>
</reference>
<keyword evidence="4" id="KW-1185">Reference proteome</keyword>
<dbReference type="Proteomes" id="UP000321323">
    <property type="component" value="Chromosome"/>
</dbReference>
<evidence type="ECO:0000256" key="1">
    <source>
        <dbReference type="SAM" id="MobiDB-lite"/>
    </source>
</evidence>
<feature type="region of interest" description="Disordered" evidence="1">
    <location>
        <begin position="95"/>
        <end position="115"/>
    </location>
</feature>
<keyword evidence="2" id="KW-0732">Signal</keyword>
<feature type="compositionally biased region" description="Basic and acidic residues" evidence="1">
    <location>
        <begin position="96"/>
        <end position="107"/>
    </location>
</feature>
<name>A0ABZ1UTF3_9BURK</name>
<evidence type="ECO:0000313" key="3">
    <source>
        <dbReference type="EMBL" id="WUR15892.1"/>
    </source>
</evidence>
<feature type="chain" id="PRO_5045191579" evidence="2">
    <location>
        <begin position="19"/>
        <end position="115"/>
    </location>
</feature>